<evidence type="ECO:0000313" key="1">
    <source>
        <dbReference type="EMBL" id="UOQ73641.1"/>
    </source>
</evidence>
<keyword evidence="2" id="KW-1185">Reference proteome</keyword>
<evidence type="ECO:0000313" key="2">
    <source>
        <dbReference type="Proteomes" id="UP000831796"/>
    </source>
</evidence>
<name>A0A8T9QB83_9BACT</name>
<protein>
    <recommendedName>
        <fullName evidence="3">3'-5' exonuclease</fullName>
    </recommendedName>
</protein>
<dbReference type="Proteomes" id="UP000831796">
    <property type="component" value="Chromosome"/>
</dbReference>
<organism evidence="1 2">
    <name type="scientific">Hymenobacter cellulosilyticus</name>
    <dbReference type="NCBI Taxonomy" id="2932248"/>
    <lineage>
        <taxon>Bacteria</taxon>
        <taxon>Pseudomonadati</taxon>
        <taxon>Bacteroidota</taxon>
        <taxon>Cytophagia</taxon>
        <taxon>Cytophagales</taxon>
        <taxon>Hymenobacteraceae</taxon>
        <taxon>Hymenobacter</taxon>
    </lineage>
</organism>
<dbReference type="InterPro" id="IPR012337">
    <property type="entry name" value="RNaseH-like_sf"/>
</dbReference>
<dbReference type="RefSeq" id="WP_244676992.1">
    <property type="nucleotide sequence ID" value="NZ_CP095046.1"/>
</dbReference>
<dbReference type="EMBL" id="CP095046">
    <property type="protein sequence ID" value="UOQ73641.1"/>
    <property type="molecule type" value="Genomic_DNA"/>
</dbReference>
<dbReference type="AlphaFoldDB" id="A0A8T9QB83"/>
<accession>A0A8T9QB83</accession>
<proteinExistence type="predicted"/>
<dbReference type="InterPro" id="IPR036397">
    <property type="entry name" value="RNaseH_sf"/>
</dbReference>
<evidence type="ECO:0008006" key="3">
    <source>
        <dbReference type="Google" id="ProtNLM"/>
    </source>
</evidence>
<sequence length="204" mass="23011">MRYISLDLETTGGNPGRHQILELAAVVEDTKHLRPLAELPAFRRVVRHPDYTGTAGALALNARLLEELARKEPNPELCLPEELMPQLREFLLLHGFRPDKKDCVAVTLAGKNIGSFDVPFLRLLPGWGTLVRHEPALLDPAAFYLNWRKDSRLPTMSICKARAHFADDTVAHQALADALDVVQLLRPFYEMPLYKQVNNAEELD</sequence>
<dbReference type="GO" id="GO:0003676">
    <property type="term" value="F:nucleic acid binding"/>
    <property type="evidence" value="ECO:0007669"/>
    <property type="project" value="InterPro"/>
</dbReference>
<dbReference type="SUPFAM" id="SSF53098">
    <property type="entry name" value="Ribonuclease H-like"/>
    <property type="match status" value="1"/>
</dbReference>
<gene>
    <name evidence="1" type="ORF">MUN79_06870</name>
</gene>
<dbReference type="Gene3D" id="3.30.420.10">
    <property type="entry name" value="Ribonuclease H-like superfamily/Ribonuclease H"/>
    <property type="match status" value="1"/>
</dbReference>
<dbReference type="KEGG" id="hcu:MUN79_06870"/>
<reference evidence="1" key="1">
    <citation type="submission" date="2022-04" db="EMBL/GenBank/DDBJ databases">
        <title>Hymenobacter sp. isolated from the air.</title>
        <authorList>
            <person name="Won M."/>
            <person name="Lee C.-M."/>
            <person name="Woen H.-Y."/>
            <person name="Kwon S.-W."/>
        </authorList>
    </citation>
    <scope>NUCLEOTIDE SEQUENCE</scope>
    <source>
        <strain evidence="1">5116S-3</strain>
    </source>
</reference>